<dbReference type="AlphaFoldDB" id="A0A6C0HN16"/>
<dbReference type="Gene3D" id="1.10.3420.10">
    <property type="entry name" value="putative ntp pyrophosphohydrolase like domain"/>
    <property type="match status" value="2"/>
</dbReference>
<evidence type="ECO:0000313" key="1">
    <source>
        <dbReference type="EMBL" id="QHT81333.1"/>
    </source>
</evidence>
<accession>A0A6C0HN16</accession>
<reference evidence="1" key="1">
    <citation type="journal article" date="2020" name="Nature">
        <title>Giant virus diversity and host interactions through global metagenomics.</title>
        <authorList>
            <person name="Schulz F."/>
            <person name="Roux S."/>
            <person name="Paez-Espino D."/>
            <person name="Jungbluth S."/>
            <person name="Walsh D.A."/>
            <person name="Denef V.J."/>
            <person name="McMahon K.D."/>
            <person name="Konstantinidis K.T."/>
            <person name="Eloe-Fadrosh E.A."/>
            <person name="Kyrpides N.C."/>
            <person name="Woyke T."/>
        </authorList>
    </citation>
    <scope>NUCLEOTIDE SEQUENCE</scope>
    <source>
        <strain evidence="1">GVMAG-M-3300023184-13</strain>
    </source>
</reference>
<proteinExistence type="predicted"/>
<dbReference type="Pfam" id="PF01503">
    <property type="entry name" value="PRA-PH"/>
    <property type="match status" value="1"/>
</dbReference>
<dbReference type="CDD" id="cd11530">
    <property type="entry name" value="NTP-PPase_DR2231_like"/>
    <property type="match status" value="1"/>
</dbReference>
<dbReference type="InterPro" id="IPR033653">
    <property type="entry name" value="NTP-PPase_DR2231-like"/>
</dbReference>
<dbReference type="InterPro" id="IPR023292">
    <property type="entry name" value="NTP_PyroPHydrolase-like_dom_sf"/>
</dbReference>
<organism evidence="1">
    <name type="scientific">viral metagenome</name>
    <dbReference type="NCBI Taxonomy" id="1070528"/>
    <lineage>
        <taxon>unclassified sequences</taxon>
        <taxon>metagenomes</taxon>
        <taxon>organismal metagenomes</taxon>
    </lineage>
</organism>
<sequence>MTFICKLSNFQKVQEFNRAFDMAPKEPANYLSGYTDEFEHFQIDEYQHIRPEIFNNPKIIRLRLDLIDEEIEELSHAIEINDFIETRDAIADILYVAYGMADVLGINIDMVFKQNIKNNEMSRYDNIHNKMLMSIGKYANHDERNDKPIGLTNFDWIKVIYDNIPQQTISLFESISYTYKELETICLAIDSKNVEKESFIKIGNCICNLLKFVYTYAYFADIDANSDFAIVHTSNMSKLCNTEDDARNTVTDYEDKFENGNSPYDSPYYYELPSIGKWIVKNRSTGKALKNIKYKKVSFD</sequence>
<dbReference type="SUPFAM" id="SSF101386">
    <property type="entry name" value="all-alpha NTP pyrophosphatases"/>
    <property type="match status" value="1"/>
</dbReference>
<dbReference type="EMBL" id="MN739981">
    <property type="protein sequence ID" value="QHT81333.1"/>
    <property type="molecule type" value="Genomic_DNA"/>
</dbReference>
<dbReference type="InterPro" id="IPR021130">
    <property type="entry name" value="PRib-ATP_PPHydrolase-like"/>
</dbReference>
<protein>
    <submittedName>
        <fullName evidence="1">Uncharacterized protein</fullName>
    </submittedName>
</protein>
<name>A0A6C0HN16_9ZZZZ</name>